<proteinExistence type="predicted"/>
<organism evidence="1 2">
    <name type="scientific">Gossypium davidsonii</name>
    <name type="common">Davidson's cotton</name>
    <name type="synonym">Gossypium klotzschianum subsp. davidsonii</name>
    <dbReference type="NCBI Taxonomy" id="34287"/>
    <lineage>
        <taxon>Eukaryota</taxon>
        <taxon>Viridiplantae</taxon>
        <taxon>Streptophyta</taxon>
        <taxon>Embryophyta</taxon>
        <taxon>Tracheophyta</taxon>
        <taxon>Spermatophyta</taxon>
        <taxon>Magnoliopsida</taxon>
        <taxon>eudicotyledons</taxon>
        <taxon>Gunneridae</taxon>
        <taxon>Pentapetalae</taxon>
        <taxon>rosids</taxon>
        <taxon>malvids</taxon>
        <taxon>Malvales</taxon>
        <taxon>Malvaceae</taxon>
        <taxon>Malvoideae</taxon>
        <taxon>Gossypium</taxon>
    </lineage>
</organism>
<dbReference type="AlphaFoldDB" id="A0A7J8T106"/>
<reference evidence="1 2" key="1">
    <citation type="journal article" date="2019" name="Genome Biol. Evol.">
        <title>Insights into the evolution of the New World diploid cottons (Gossypium, subgenus Houzingenia) based on genome sequencing.</title>
        <authorList>
            <person name="Grover C.E."/>
            <person name="Arick M.A. 2nd"/>
            <person name="Thrash A."/>
            <person name="Conover J.L."/>
            <person name="Sanders W.S."/>
            <person name="Peterson D.G."/>
            <person name="Frelichowski J.E."/>
            <person name="Scheffler J.A."/>
            <person name="Scheffler B.E."/>
            <person name="Wendel J.F."/>
        </authorList>
    </citation>
    <scope>NUCLEOTIDE SEQUENCE [LARGE SCALE GENOMIC DNA]</scope>
    <source>
        <strain evidence="1">27</strain>
        <tissue evidence="1">Leaf</tissue>
    </source>
</reference>
<evidence type="ECO:0000313" key="1">
    <source>
        <dbReference type="EMBL" id="MBA0632024.1"/>
    </source>
</evidence>
<comment type="caution">
    <text evidence="1">The sequence shown here is derived from an EMBL/GenBank/DDBJ whole genome shotgun (WGS) entry which is preliminary data.</text>
</comment>
<protein>
    <submittedName>
        <fullName evidence="1">Uncharacterized protein</fullName>
    </submittedName>
</protein>
<dbReference type="Proteomes" id="UP000593561">
    <property type="component" value="Unassembled WGS sequence"/>
</dbReference>
<accession>A0A7J8T106</accession>
<gene>
    <name evidence="1" type="ORF">Godav_000841</name>
</gene>
<dbReference type="EMBL" id="JABFAC010000013">
    <property type="protein sequence ID" value="MBA0632024.1"/>
    <property type="molecule type" value="Genomic_DNA"/>
</dbReference>
<sequence length="47" mass="5241">MMVILVQTGLKKVVTRKNPSNEYDIVGGIDGEDLIHLVEKVRNSLCD</sequence>
<evidence type="ECO:0000313" key="2">
    <source>
        <dbReference type="Proteomes" id="UP000593561"/>
    </source>
</evidence>
<keyword evidence="2" id="KW-1185">Reference proteome</keyword>
<name>A0A7J8T106_GOSDV</name>